<keyword evidence="6" id="KW-1185">Reference proteome</keyword>
<proteinExistence type="predicted"/>
<dbReference type="InterPro" id="IPR045055">
    <property type="entry name" value="DNA2/NAM7-like"/>
</dbReference>
<dbReference type="Pfam" id="PF13087">
    <property type="entry name" value="AAA_12"/>
    <property type="match status" value="1"/>
</dbReference>
<keyword evidence="1" id="KW-0378">Hydrolase</keyword>
<evidence type="ECO:0000256" key="2">
    <source>
        <dbReference type="SAM" id="MobiDB-lite"/>
    </source>
</evidence>
<keyword evidence="1" id="KW-0347">Helicase</keyword>
<feature type="domain" description="DNA2/NAM7 helicase helicase" evidence="3">
    <location>
        <begin position="377"/>
        <end position="725"/>
    </location>
</feature>
<dbReference type="PANTHER" id="PTHR10887">
    <property type="entry name" value="DNA2/NAM7 HELICASE FAMILY"/>
    <property type="match status" value="1"/>
</dbReference>
<keyword evidence="1" id="KW-0547">Nucleotide-binding</keyword>
<evidence type="ECO:0008006" key="7">
    <source>
        <dbReference type="Google" id="ProtNLM"/>
    </source>
</evidence>
<evidence type="ECO:0000313" key="5">
    <source>
        <dbReference type="EMBL" id="KAJ9619100.1"/>
    </source>
</evidence>
<dbReference type="EMBL" id="JAPDRN010000135">
    <property type="protein sequence ID" value="KAJ9619100.1"/>
    <property type="molecule type" value="Genomic_DNA"/>
</dbReference>
<dbReference type="GO" id="GO:0031380">
    <property type="term" value="C:nuclear RNA-directed RNA polymerase complex"/>
    <property type="evidence" value="ECO:0007669"/>
    <property type="project" value="TreeGrafter"/>
</dbReference>
<dbReference type="InterPro" id="IPR047187">
    <property type="entry name" value="SF1_C_Upf1"/>
</dbReference>
<dbReference type="Proteomes" id="UP001172681">
    <property type="component" value="Unassembled WGS sequence"/>
</dbReference>
<dbReference type="GO" id="GO:0004386">
    <property type="term" value="F:helicase activity"/>
    <property type="evidence" value="ECO:0007669"/>
    <property type="project" value="InterPro"/>
</dbReference>
<feature type="domain" description="DNA2/NAM7 helicase-like C-terminal" evidence="4">
    <location>
        <begin position="744"/>
        <end position="964"/>
    </location>
</feature>
<dbReference type="CDD" id="cd18808">
    <property type="entry name" value="SF1_C_Upf1"/>
    <property type="match status" value="1"/>
</dbReference>
<gene>
    <name evidence="5" type="ORF">H2204_012811</name>
</gene>
<dbReference type="InterPro" id="IPR041679">
    <property type="entry name" value="DNA2/NAM7-like_C"/>
</dbReference>
<evidence type="ECO:0000259" key="3">
    <source>
        <dbReference type="Pfam" id="PF13086"/>
    </source>
</evidence>
<dbReference type="SUPFAM" id="SSF52540">
    <property type="entry name" value="P-loop containing nucleoside triphosphate hydrolases"/>
    <property type="match status" value="1"/>
</dbReference>
<dbReference type="InterPro" id="IPR041677">
    <property type="entry name" value="DNA2/NAM7_AAA_11"/>
</dbReference>
<name>A0AA39CS00_9EURO</name>
<keyword evidence="1" id="KW-0067">ATP-binding</keyword>
<comment type="caution">
    <text evidence="5">The sequence shown here is derived from an EMBL/GenBank/DDBJ whole genome shotgun (WGS) entry which is preliminary data.</text>
</comment>
<dbReference type="Gene3D" id="3.40.50.300">
    <property type="entry name" value="P-loop containing nucleotide triphosphate hydrolases"/>
    <property type="match status" value="2"/>
</dbReference>
<reference evidence="5" key="1">
    <citation type="submission" date="2022-10" db="EMBL/GenBank/DDBJ databases">
        <title>Culturing micro-colonial fungi from biological soil crusts in the Mojave desert and describing Neophaeococcomyces mojavensis, and introducing the new genera and species Taxawa tesnikishii.</title>
        <authorList>
            <person name="Kurbessoian T."/>
            <person name="Stajich J.E."/>
        </authorList>
    </citation>
    <scope>NUCLEOTIDE SEQUENCE</scope>
    <source>
        <strain evidence="5">TK_35</strain>
    </source>
</reference>
<organism evidence="5 6">
    <name type="scientific">Knufia peltigerae</name>
    <dbReference type="NCBI Taxonomy" id="1002370"/>
    <lineage>
        <taxon>Eukaryota</taxon>
        <taxon>Fungi</taxon>
        <taxon>Dikarya</taxon>
        <taxon>Ascomycota</taxon>
        <taxon>Pezizomycotina</taxon>
        <taxon>Eurotiomycetes</taxon>
        <taxon>Chaetothyriomycetidae</taxon>
        <taxon>Chaetothyriales</taxon>
        <taxon>Trichomeriaceae</taxon>
        <taxon>Knufia</taxon>
    </lineage>
</organism>
<protein>
    <recommendedName>
        <fullName evidence="7">NFX1-type zinc finger-containing protein 1</fullName>
    </recommendedName>
</protein>
<dbReference type="PANTHER" id="PTHR10887:SF445">
    <property type="entry name" value="NFX1-TYPE ZINC FINGER-CONTAINING PROTEIN 1"/>
    <property type="match status" value="1"/>
</dbReference>
<dbReference type="InterPro" id="IPR027417">
    <property type="entry name" value="P-loop_NTPase"/>
</dbReference>
<evidence type="ECO:0000313" key="6">
    <source>
        <dbReference type="Proteomes" id="UP001172681"/>
    </source>
</evidence>
<evidence type="ECO:0000259" key="4">
    <source>
        <dbReference type="Pfam" id="PF13087"/>
    </source>
</evidence>
<dbReference type="GO" id="GO:0031048">
    <property type="term" value="P:regulatory ncRNA-mediated heterochromatin formation"/>
    <property type="evidence" value="ECO:0007669"/>
    <property type="project" value="TreeGrafter"/>
</dbReference>
<sequence>MATISAHRPFHAWGQEPSNHHIHTLRAEPRPPLRFTNQRYNDSAASSLRHDNDKADYREIQILPTPDEILAVDSAVYMPKKDLRHAHHLPNGPKRHLDSLFRQMRCDSIEHIRDICYTAAQQVFLQVDPYGRPQPISYERILHETLAGHRFFLYHDIKFEELLAHESKGILVRASYHCPSFMRGRRMYGSGRFQEGMLVALLQLDRITNELSVFFLEVSLSQSTYSMDMSGGGGERAAVQMSFLPTSTREDVLQLSRHVLGLCSDTDTALVEFPKVLFAGFYNCLKRLQEMGETDFAFQKYIAPKVSPQDAISMASRNVPGGGTPTVTCPPPAYAQKEEFRYDLSSVLSSTNRTKSMSVQELLRPSTIDILRRETSLDEGQAMAFRDGLISELALTQGPPGCGKTFLGVQLTKALLSSRPTQKPILLVCLTNHALDNFLQDLRDAQVTGLLRVGGGSKEKWTEAINLQTMRKKSRPRKAPPERSIISSRRKETFAEVDIMCKAISSKHHTGKVPWQYVEDILFEKYPHFHGQLSTNAPSVYAKAFAFEHWYGGGDLESIRDLHFELATRLNEVLRERDRSSAKDVDAILQDISYFTKQQSEEAGDRSLWNLPYPERQALLRQWEAEVDTERFAAKLTGLHFEYKDLVSAANDLSHQRDIKIMGDSNVIGMTTTGCAARWKQLASVGIEITLCEEAAEVMEAHTLCSLLPTVQHAIMIGDPLQLRPETDQQMLTLETQIGMDYRLDESLLERLMLPKDPSSSAVASTHLNIQRRMHPTIANIARIFYPYLRDHKSTLDNPPTVGLVHRMYWWDHRIPELEADDLKSHVNLHEVEMVVGLVTYLLRGGAYDQGDIAVLTPYAGQLSKLNEQLSTTCNIWLSEKDRQLLIDEEVLGLVPEGRLAKDEVPMADMLRIATVDNFQGEEAKIVVLSTVRSGGSAGFLKSINRINVACSRAREGFYIIGDTQTLSKVPMWRQVISAFDGNIVRTQSTAMLYNSPPTSRWFPSALPSAVNAWSVVMIANRCATRRASTIVLPAKRHVRKSSHVAILVKNYVIKIVEVVTHLEGTSSCHVDTRAHLFAPGRKTSAQLNAHRSCLAVIRAPLNAALVSRIRATKSALSDVDNRNFVVMFANWTVTTDHLVRILVRSHVQILANMVHVQVVVPIHVSPVSNYPSLDVSTRTRQTYCVAYPAQLSPAVYHVLKCGHPCPSLHGEVCLPASLCPTCVAGFIPYNPMLYLPDCGHLVDVFELDSINLHSVYELTPNGTILSVNSNVISADLRLPVCQCGKPCAKTHRYESIAKLVNFEDTLDRLVSKMGRILQKFATKVDAVEIGLVDNFGQSVENIRPNPMATRANTDLILRRDRDALDLQKEIVKVRNEVIDHIQSQISKVSESFPNVAKTYELPFRFRFDVLEYRIIGIRIADSLQMAGYLLDLRDPSYGVQRQGMTMLEYAYRESVACANCCEEMLKNDRITLSPLIDVELRLHQIQFGLFAVATRGKMSVLGTSIKVGDAAALIDDAATVKDKLKKVMDICEHYPNTHKLLLETATDFMQALERSEFMADTLNVPKIKTRGMRDIEKRWGHYEVGSPEVCDKGHVYSARTFPEGFCPECGTMSMTDKEIYQETSKHLFEDRFLEAMRARTSQATTSSSLAKVAEKEVSNEDKFLLAMRQIGKK</sequence>
<accession>A0AA39CS00</accession>
<dbReference type="Pfam" id="PF13086">
    <property type="entry name" value="AAA_11"/>
    <property type="match status" value="1"/>
</dbReference>
<feature type="region of interest" description="Disordered" evidence="2">
    <location>
        <begin position="1"/>
        <end position="20"/>
    </location>
</feature>
<evidence type="ECO:0000256" key="1">
    <source>
        <dbReference type="ARBA" id="ARBA00022806"/>
    </source>
</evidence>